<dbReference type="RefSeq" id="WP_032072195.1">
    <property type="nucleotide sequence ID" value="NC_025140.1"/>
</dbReference>
<dbReference type="EMBL" id="KJ563250">
    <property type="protein sequence ID" value="AIU94018.1"/>
    <property type="molecule type" value="Genomic_DNA"/>
</dbReference>
<protein>
    <submittedName>
        <fullName evidence="3 6">IncI1 plasmid conjugative transfer protein</fullName>
    </submittedName>
    <submittedName>
        <fullName evidence="4">TraP</fullName>
    </submittedName>
</protein>
<accession>A0A075MBX2</accession>
<organism evidence="3">
    <name type="scientific">Escherichia coli</name>
    <dbReference type="NCBI Taxonomy" id="562"/>
    <lineage>
        <taxon>Bacteria</taxon>
        <taxon>Pseudomonadati</taxon>
        <taxon>Pseudomonadota</taxon>
        <taxon>Gammaproteobacteria</taxon>
        <taxon>Enterobacterales</taxon>
        <taxon>Enterobacteriaceae</taxon>
        <taxon>Escherichia</taxon>
    </lineage>
</organism>
<keyword evidence="3" id="KW-0614">Plasmid</keyword>
<keyword evidence="2" id="KW-0472">Membrane</keyword>
<geneLocation type="plasmid" evidence="5">
    <name>pTF_H18 Hel20 TF1</name>
</geneLocation>
<evidence type="ECO:0000256" key="2">
    <source>
        <dbReference type="SAM" id="Phobius"/>
    </source>
</evidence>
<dbReference type="InterPro" id="IPR049608">
    <property type="entry name" value="TraP-like"/>
</dbReference>
<evidence type="ECO:0000313" key="5">
    <source>
        <dbReference type="EMBL" id="AKI06781.1"/>
    </source>
</evidence>
<evidence type="ECO:0000313" key="7">
    <source>
        <dbReference type="EMBL" id="SPE02389.1"/>
    </source>
</evidence>
<dbReference type="EMBL" id="HG739083">
    <property type="protein sequence ID" value="CDJ79623.1"/>
    <property type="molecule type" value="Genomic_DNA"/>
</dbReference>
<reference evidence="5" key="4">
    <citation type="submission" date="2014-06" db="EMBL/GenBank/DDBJ databases">
        <title>Limited similarity between plasmids encoding CTX-M-1 beta-lactamase in Escherichia coli from humans, pigs, cattle, organic poultry layers, and horses in Denmark.</title>
        <authorList>
            <person name="Jakobsen L."/>
            <person name="Bortolaia V."/>
            <person name="Moodley A."/>
            <person name="Bielak E."/>
            <person name="Olsen S.S."/>
            <person name="Hansen D.S."/>
            <person name="Frimodt-Moeller N."/>
            <person name="Guardabassi L."/>
            <person name="Hasman H."/>
        </authorList>
    </citation>
    <scope>NUCLEOTIDE SEQUENCE</scope>
    <source>
        <strain evidence="5">H18 Hel20 TF1</strain>
        <plasmid evidence="5">pTF_H18 Hel20 TF1</plasmid>
    </source>
</reference>
<evidence type="ECO:0000313" key="6">
    <source>
        <dbReference type="EMBL" id="CDJ79623.1"/>
    </source>
</evidence>
<keyword evidence="2" id="KW-1133">Transmembrane helix</keyword>
<geneLocation type="plasmid" evidence="6">
    <name>pECOH8</name>
</geneLocation>
<feature type="region of interest" description="Disordered" evidence="1">
    <location>
        <begin position="63"/>
        <end position="95"/>
    </location>
</feature>
<feature type="transmembrane region" description="Helical" evidence="2">
    <location>
        <begin position="28"/>
        <end position="51"/>
    </location>
</feature>
<dbReference type="EMBL" id="LT985288">
    <property type="protein sequence ID" value="SPE02389.1"/>
    <property type="molecule type" value="Genomic_DNA"/>
</dbReference>
<dbReference type="GeneID" id="39692632"/>
<dbReference type="EMBL" id="KJ484630">
    <property type="protein sequence ID" value="AIF78044.1"/>
    <property type="molecule type" value="Genomic_DNA"/>
</dbReference>
<evidence type="ECO:0000313" key="4">
    <source>
        <dbReference type="EMBL" id="AIU94018.1"/>
    </source>
</evidence>
<geneLocation type="plasmid" evidence="7">
    <name>RCS73_p</name>
</geneLocation>
<name>A0A075MBX2_ECOLX</name>
<geneLocation type="plasmid" evidence="4">
    <name>pTF2</name>
</geneLocation>
<gene>
    <name evidence="6" type="primary">traP</name>
    <name evidence="6" type="ORF">PECOH8_0085</name>
    <name evidence="7" type="ORF">RCS73_P0065</name>
</gene>
<dbReference type="EMBL" id="KM052220">
    <property type="protein sequence ID" value="AKI06781.1"/>
    <property type="molecule type" value="Genomic_DNA"/>
</dbReference>
<geneLocation type="plasmid" evidence="3">
    <name>pH1519-88</name>
</geneLocation>
<reference evidence="6" key="1">
    <citation type="submission" date="2013-10" db="EMBL/GenBank/DDBJ databases">
        <authorList>
            <person name="Falgenhauer L."/>
        </authorList>
    </citation>
    <scope>NUCLEOTIDE SEQUENCE</scope>
    <source>
        <strain evidence="6">H8</strain>
        <plasmid evidence="6">pECOH8</plasmid>
    </source>
</reference>
<proteinExistence type="predicted"/>
<evidence type="ECO:0000313" key="3">
    <source>
        <dbReference type="EMBL" id="AIF78044.1"/>
    </source>
</evidence>
<evidence type="ECO:0000256" key="1">
    <source>
        <dbReference type="SAM" id="MobiDB-lite"/>
    </source>
</evidence>
<keyword evidence="2" id="KW-0812">Transmembrane</keyword>
<dbReference type="AlphaFoldDB" id="A0A075MBX2"/>
<reference evidence="6" key="6">
    <citation type="submission" date="2021-06" db="EMBL/GenBank/DDBJ databases">
        <title>Complete genome sequence of a IncI1 plasmid encoding microcin and CTX-M-1.</title>
        <authorList>
            <person name="Falgenhauer L.F."/>
            <person name="Schmiedel J.S."/>
            <person name="Fritzenwanker M.F."/>
            <person name="Yao Y.Y."/>
            <person name="Imirzalioglu C.I."/>
            <person name="Chakraborty T.C."/>
        </authorList>
    </citation>
    <scope>NUCLEOTIDE SEQUENCE</scope>
    <source>
        <strain evidence="6">H8</strain>
        <plasmid evidence="6">pECOH8</plasmid>
    </source>
</reference>
<feature type="compositionally biased region" description="Polar residues" evidence="1">
    <location>
        <begin position="71"/>
        <end position="91"/>
    </location>
</feature>
<reference evidence="4" key="3">
    <citation type="submission" date="2014-03" db="EMBL/GenBank/DDBJ databases">
        <title>Characterisation of blaCTX-M-1 IncI1 and IncN plasmids in Escherichia coli from humans, pigs, cattle, organic poultry layers, and horses in Denmark.</title>
        <authorList>
            <person name="Jakobsen L."/>
            <person name="Bortolaia V."/>
            <person name="Moodley A."/>
            <person name="Bielak E."/>
            <person name="Olsen S.S."/>
            <person name="Hansen D.S."/>
            <person name="Frimodt-Moeller N."/>
            <person name="Guardabassi L."/>
            <person name="Hasman H."/>
        </authorList>
    </citation>
    <scope>NUCLEOTIDE SEQUENCE</scope>
    <source>
        <strain evidence="4">TF_2007-10-2348-1</strain>
        <plasmid evidence="4">pTF2</plasmid>
    </source>
</reference>
<dbReference type="NCBIfam" id="NF033885">
    <property type="entry name" value="conj_TraP_IncI1"/>
    <property type="match status" value="1"/>
</dbReference>
<sequence length="234" mass="26170">MKPETEIDETGSFGEPEEKPAPFWKRSVWGISVATWGLCAVMLLAAIWYLFLRAPSETGMPPFNDADAGVQTWQTTQESSPSVQSTETMTVRTGEDMSQLARDVKTELDNRDEKIQATLNMLHDSINKLGEAIKKDEEYAQETRRQLDDIRSRLNGIMTQKSVTESSSTPHPAKKKTSSVLNGMKIMSMETGMAWIRWQGSTWAVREGQTLGNVVIQRIDPTTRTIITSAGTLR</sequence>
<reference evidence="3" key="2">
    <citation type="journal article" date="2014" name="J. Antimicrob. Chemother.">
        <title>Nucleotide sequences of 16 transmissible plasmids identified in nine multidrug-resistant Escherichia coli isolates expressing an ESBL phenotype isolated from food-producing animals and healthy humans.</title>
        <authorList>
            <person name="Wang J."/>
            <person name="Stephan R."/>
            <person name="Power K."/>
            <person name="Yan Q."/>
            <person name="Hachler H."/>
            <person name="Fanning S."/>
        </authorList>
    </citation>
    <scope>NUCLEOTIDE SEQUENCE</scope>
    <source>
        <strain evidence="3">Human-1519</strain>
        <plasmid evidence="3">pH1519-88</plasmid>
    </source>
</reference>
<reference evidence="7" key="5">
    <citation type="submission" date="2018-02" db="EMBL/GenBank/DDBJ databases">
        <authorList>
            <person name="Cohen D.B."/>
            <person name="Kent A.D."/>
        </authorList>
    </citation>
    <scope>NUCLEOTIDE SEQUENCE</scope>
    <source>
        <strain evidence="7">03-237</strain>
        <plasmid evidence="7">RCS73_p</plasmid>
    </source>
</reference>